<sequence>YVLQHINKSVDYGLFFAYYKNIPLESLVVL</sequence>
<feature type="non-terminal residue" evidence="1">
    <location>
        <position position="1"/>
    </location>
</feature>
<reference evidence="1" key="1">
    <citation type="journal article" date="2012" name="PLoS ONE">
        <title>Gene sets for utilization of primary and secondary nutrition supplies in the distal gut of endangered iberian lynx.</title>
        <authorList>
            <person name="Alcaide M."/>
            <person name="Messina E."/>
            <person name="Richter M."/>
            <person name="Bargiela R."/>
            <person name="Peplies J."/>
            <person name="Huws S.A."/>
            <person name="Newbold C.J."/>
            <person name="Golyshin P.N."/>
            <person name="Simon M.A."/>
            <person name="Lopez G."/>
            <person name="Yakimov M.M."/>
            <person name="Ferrer M."/>
        </authorList>
    </citation>
    <scope>NUCLEOTIDE SEQUENCE</scope>
</reference>
<name>J9F7T2_9ZZZZ</name>
<evidence type="ECO:0000313" key="1">
    <source>
        <dbReference type="EMBL" id="EJW90513.1"/>
    </source>
</evidence>
<comment type="caution">
    <text evidence="1">The sequence shown here is derived from an EMBL/GenBank/DDBJ whole genome shotgun (WGS) entry which is preliminary data.</text>
</comment>
<organism evidence="1">
    <name type="scientific">gut metagenome</name>
    <dbReference type="NCBI Taxonomy" id="749906"/>
    <lineage>
        <taxon>unclassified sequences</taxon>
        <taxon>metagenomes</taxon>
        <taxon>organismal metagenomes</taxon>
    </lineage>
</organism>
<gene>
    <name evidence="1" type="ORF">EVA_21380</name>
</gene>
<dbReference type="AlphaFoldDB" id="J9F7T2"/>
<protein>
    <submittedName>
        <fullName evidence="1">Uncharacterized protein</fullName>
    </submittedName>
</protein>
<accession>J9F7T2</accession>
<dbReference type="EMBL" id="AMCI01008789">
    <property type="protein sequence ID" value="EJW90513.1"/>
    <property type="molecule type" value="Genomic_DNA"/>
</dbReference>
<proteinExistence type="predicted"/>